<evidence type="ECO:0000313" key="1">
    <source>
        <dbReference type="EMBL" id="KOF91969.1"/>
    </source>
</evidence>
<protein>
    <submittedName>
        <fullName evidence="1">Uncharacterized protein</fullName>
    </submittedName>
</protein>
<gene>
    <name evidence="1" type="ORF">OCBIM_22007609mg</name>
</gene>
<name>A0A0L8HS02_OCTBM</name>
<organism evidence="1">
    <name type="scientific">Octopus bimaculoides</name>
    <name type="common">California two-spotted octopus</name>
    <dbReference type="NCBI Taxonomy" id="37653"/>
    <lineage>
        <taxon>Eukaryota</taxon>
        <taxon>Metazoa</taxon>
        <taxon>Spiralia</taxon>
        <taxon>Lophotrochozoa</taxon>
        <taxon>Mollusca</taxon>
        <taxon>Cephalopoda</taxon>
        <taxon>Coleoidea</taxon>
        <taxon>Octopodiformes</taxon>
        <taxon>Octopoda</taxon>
        <taxon>Incirrata</taxon>
        <taxon>Octopodidae</taxon>
        <taxon>Octopus</taxon>
    </lineage>
</organism>
<reference evidence="1" key="1">
    <citation type="submission" date="2015-07" db="EMBL/GenBank/DDBJ databases">
        <title>MeaNS - Measles Nucleotide Surveillance Program.</title>
        <authorList>
            <person name="Tran T."/>
            <person name="Druce J."/>
        </authorList>
    </citation>
    <scope>NUCLEOTIDE SEQUENCE</scope>
    <source>
        <strain evidence="1">UCB-OBI-ISO-001</strain>
        <tissue evidence="1">Gonad</tissue>
    </source>
</reference>
<dbReference type="AlphaFoldDB" id="A0A0L8HS02"/>
<dbReference type="EMBL" id="KQ417438">
    <property type="protein sequence ID" value="KOF91969.1"/>
    <property type="molecule type" value="Genomic_DNA"/>
</dbReference>
<sequence>MIREIKIQLIPSHFCLFCYISQVNKAYYHHITNSWKPQFHNDLQHFVIFCS</sequence>
<accession>A0A0L8HS02</accession>
<proteinExistence type="predicted"/>